<feature type="active site" evidence="3">
    <location>
        <position position="133"/>
    </location>
</feature>
<feature type="domain" description="Pseudouridine synthase RsuA/RluA-like" evidence="6">
    <location>
        <begin position="86"/>
        <end position="236"/>
    </location>
</feature>
<dbReference type="CDD" id="cd00165">
    <property type="entry name" value="S4"/>
    <property type="match status" value="1"/>
</dbReference>
<dbReference type="PROSITE" id="PS01129">
    <property type="entry name" value="PSI_RLU"/>
    <property type="match status" value="1"/>
</dbReference>
<dbReference type="Proteomes" id="UP000238877">
    <property type="component" value="Unassembled WGS sequence"/>
</dbReference>
<dbReference type="AlphaFoldDB" id="A0A2S7ZQ46"/>
<reference evidence="7 8" key="1">
    <citation type="submission" date="2018-01" db="EMBL/GenBank/DDBJ databases">
        <title>Draft genome sequences of clinical isolates and type strains of oral Veillonella including Veillonella infantum sp., nov.</title>
        <authorList>
            <person name="Mashima I."/>
            <person name="Liao Y.-C."/>
            <person name="Sabharwal A."/>
            <person name="Haase E.M."/>
            <person name="Nakazawa F."/>
            <person name="Scannapieco F.A."/>
        </authorList>
    </citation>
    <scope>NUCLEOTIDE SEQUENCE [LARGE SCALE GENOMIC DNA]</scope>
    <source>
        <strain evidence="7 8">Y6</strain>
    </source>
</reference>
<dbReference type="STRING" id="1110546.GCA_001078375_01769"/>
<keyword evidence="5" id="KW-0413">Isomerase</keyword>
<gene>
    <name evidence="7" type="ORF">VTHSUH11_04660</name>
</gene>
<evidence type="ECO:0000256" key="3">
    <source>
        <dbReference type="PIRSR" id="PIRSR606225-1"/>
    </source>
</evidence>
<comment type="function">
    <text evidence="5">Responsible for synthesis of pseudouridine from uracil.</text>
</comment>
<name>A0A2S7ZQ46_9FIRM</name>
<keyword evidence="4" id="KW-0694">RNA-binding</keyword>
<evidence type="ECO:0000256" key="5">
    <source>
        <dbReference type="RuleBase" id="RU362028"/>
    </source>
</evidence>
<dbReference type="InterPro" id="IPR020103">
    <property type="entry name" value="PsdUridine_synth_cat_dom_sf"/>
</dbReference>
<evidence type="ECO:0000256" key="2">
    <source>
        <dbReference type="ARBA" id="ARBA00010876"/>
    </source>
</evidence>
<dbReference type="EMBL" id="PPDF01000008">
    <property type="protein sequence ID" value="PQL25376.1"/>
    <property type="molecule type" value="Genomic_DNA"/>
</dbReference>
<dbReference type="PANTHER" id="PTHR21600:SF87">
    <property type="entry name" value="RNA PSEUDOURIDYLATE SYNTHASE DOMAIN-CONTAINING PROTEIN 1"/>
    <property type="match status" value="1"/>
</dbReference>
<dbReference type="GO" id="GO:0003723">
    <property type="term" value="F:RNA binding"/>
    <property type="evidence" value="ECO:0007669"/>
    <property type="project" value="UniProtKB-KW"/>
</dbReference>
<comment type="similarity">
    <text evidence="2 5">Belongs to the pseudouridine synthase RluA family.</text>
</comment>
<dbReference type="InterPro" id="IPR050188">
    <property type="entry name" value="RluA_PseudoU_synthase"/>
</dbReference>
<dbReference type="EC" id="5.4.99.-" evidence="5"/>
<dbReference type="SUPFAM" id="SSF55120">
    <property type="entry name" value="Pseudouridine synthase"/>
    <property type="match status" value="1"/>
</dbReference>
<evidence type="ECO:0000256" key="1">
    <source>
        <dbReference type="ARBA" id="ARBA00000073"/>
    </source>
</evidence>
<dbReference type="NCBIfam" id="TIGR00005">
    <property type="entry name" value="rluA_subfam"/>
    <property type="match status" value="1"/>
</dbReference>
<comment type="catalytic activity">
    <reaction evidence="1 5">
        <text>a uridine in RNA = a pseudouridine in RNA</text>
        <dbReference type="Rhea" id="RHEA:48348"/>
        <dbReference type="Rhea" id="RHEA-COMP:12068"/>
        <dbReference type="Rhea" id="RHEA-COMP:12069"/>
        <dbReference type="ChEBI" id="CHEBI:65314"/>
        <dbReference type="ChEBI" id="CHEBI:65315"/>
    </reaction>
</comment>
<dbReference type="InterPro" id="IPR006145">
    <property type="entry name" value="PsdUridine_synth_RsuA/RluA"/>
</dbReference>
<evidence type="ECO:0000313" key="8">
    <source>
        <dbReference type="Proteomes" id="UP000238877"/>
    </source>
</evidence>
<dbReference type="GO" id="GO:0000455">
    <property type="term" value="P:enzyme-directed rRNA pseudouridine synthesis"/>
    <property type="evidence" value="ECO:0007669"/>
    <property type="project" value="TreeGrafter"/>
</dbReference>
<accession>A0A2S7ZQ46</accession>
<evidence type="ECO:0000313" key="7">
    <source>
        <dbReference type="EMBL" id="PQL25376.1"/>
    </source>
</evidence>
<dbReference type="Gene3D" id="3.30.2350.10">
    <property type="entry name" value="Pseudouridine synthase"/>
    <property type="match status" value="1"/>
</dbReference>
<dbReference type="InterPro" id="IPR006224">
    <property type="entry name" value="PsdUridine_synth_RluA-like_CS"/>
</dbReference>
<dbReference type="PROSITE" id="PS50889">
    <property type="entry name" value="S4"/>
    <property type="match status" value="1"/>
</dbReference>
<dbReference type="Pfam" id="PF00849">
    <property type="entry name" value="PseudoU_synth_2"/>
    <property type="match status" value="1"/>
</dbReference>
<dbReference type="InterPro" id="IPR006225">
    <property type="entry name" value="PsdUridine_synth_RluC/D"/>
</dbReference>
<comment type="caution">
    <text evidence="7">The sequence shown here is derived from an EMBL/GenBank/DDBJ whole genome shotgun (WGS) entry which is preliminary data.</text>
</comment>
<dbReference type="GO" id="GO:0009982">
    <property type="term" value="F:pseudouridine synthase activity"/>
    <property type="evidence" value="ECO:0007669"/>
    <property type="project" value="InterPro"/>
</dbReference>
<proteinExistence type="inferred from homology"/>
<dbReference type="GO" id="GO:0140098">
    <property type="term" value="F:catalytic activity, acting on RNA"/>
    <property type="evidence" value="ECO:0007669"/>
    <property type="project" value="UniProtKB-ARBA"/>
</dbReference>
<organism evidence="7 8">
    <name type="scientific">Veillonella tobetsuensis</name>
    <dbReference type="NCBI Taxonomy" id="1110546"/>
    <lineage>
        <taxon>Bacteria</taxon>
        <taxon>Bacillati</taxon>
        <taxon>Bacillota</taxon>
        <taxon>Negativicutes</taxon>
        <taxon>Veillonellales</taxon>
        <taxon>Veillonellaceae</taxon>
        <taxon>Veillonella</taxon>
    </lineage>
</organism>
<dbReference type="PANTHER" id="PTHR21600">
    <property type="entry name" value="MITOCHONDRIAL RNA PSEUDOURIDINE SYNTHASE"/>
    <property type="match status" value="1"/>
</dbReference>
<dbReference type="CDD" id="cd02869">
    <property type="entry name" value="PseudoU_synth_RluA_like"/>
    <property type="match status" value="1"/>
</dbReference>
<protein>
    <recommendedName>
        <fullName evidence="5">Pseudouridine synthase</fullName>
        <ecNumber evidence="5">5.4.99.-</ecNumber>
    </recommendedName>
</protein>
<sequence length="291" mass="33414">MSWKTYTVKEDVDTTVSAYVKERFFLSSRNLQMIFRKKRVKVNSRIAHSKRMLKKGDVITIELPQDKDYGVEVEKGPLHVLYEDSHTLVVYKPPFMLVHPTGQTRNHTLSNLVAGYYAKRGEVHKIRPVHRLDRDTTGVIMFGKTREAEQYYTNQLQEGCIHRIYRGLVEGDINSDGVVNAPIGVDPVFDNRRCIDEFGQEAITEYRVIEHDDTKSLLEFKLLTGRTHQIRVHMAHIHHPIIGDAMYGTRNKPYTRQALHAYSLTFVPYGQTEAITVVAPVPSDLGLEIHT</sequence>
<evidence type="ECO:0000259" key="6">
    <source>
        <dbReference type="Pfam" id="PF00849"/>
    </source>
</evidence>
<evidence type="ECO:0000256" key="4">
    <source>
        <dbReference type="PROSITE-ProRule" id="PRU00182"/>
    </source>
</evidence>
<dbReference type="RefSeq" id="WP_105092792.1">
    <property type="nucleotide sequence ID" value="NZ_PPDF01000008.1"/>
</dbReference>